<dbReference type="EMBL" id="DYDO01000009">
    <property type="protein sequence ID" value="DBA18098.1"/>
    <property type="molecule type" value="Genomic_DNA"/>
</dbReference>
<dbReference type="AlphaFoldDB" id="A0AAV3A829"/>
<protein>
    <submittedName>
        <fullName evidence="2">Uncharacterized protein</fullName>
    </submittedName>
</protein>
<keyword evidence="3" id="KW-1185">Reference proteome</keyword>
<keyword evidence="1" id="KW-0812">Transmembrane</keyword>
<proteinExistence type="predicted"/>
<evidence type="ECO:0000313" key="3">
    <source>
        <dbReference type="Proteomes" id="UP001181693"/>
    </source>
</evidence>
<sequence>MSSDSNKLQFMYILWFTMIFGQVRYYKALHTLLSYYIKQSNREKKKCTSKAQYLTKSVQDPESYFLCTDNPLQVAAYIALGQFP</sequence>
<reference evidence="2" key="1">
    <citation type="thesis" date="2020" institute="ProQuest LLC" country="789 East Eisenhower Parkway, Ann Arbor, MI, USA">
        <title>Comparative Genomics and Chromosome Evolution.</title>
        <authorList>
            <person name="Mudd A.B."/>
        </authorList>
    </citation>
    <scope>NUCLEOTIDE SEQUENCE</scope>
    <source>
        <strain evidence="2">1538</strain>
        <tissue evidence="2">Blood</tissue>
    </source>
</reference>
<keyword evidence="1" id="KW-0472">Membrane</keyword>
<accession>A0AAV3A829</accession>
<evidence type="ECO:0000256" key="1">
    <source>
        <dbReference type="SAM" id="Phobius"/>
    </source>
</evidence>
<evidence type="ECO:0000313" key="2">
    <source>
        <dbReference type="EMBL" id="DBA18098.1"/>
    </source>
</evidence>
<name>A0AAV3A829_PYXAD</name>
<feature type="transmembrane region" description="Helical" evidence="1">
    <location>
        <begin position="12"/>
        <end position="36"/>
    </location>
</feature>
<keyword evidence="1" id="KW-1133">Transmembrane helix</keyword>
<dbReference type="Proteomes" id="UP001181693">
    <property type="component" value="Unassembled WGS sequence"/>
</dbReference>
<organism evidence="2 3">
    <name type="scientific">Pyxicephalus adspersus</name>
    <name type="common">African bullfrog</name>
    <dbReference type="NCBI Taxonomy" id="30357"/>
    <lineage>
        <taxon>Eukaryota</taxon>
        <taxon>Metazoa</taxon>
        <taxon>Chordata</taxon>
        <taxon>Craniata</taxon>
        <taxon>Vertebrata</taxon>
        <taxon>Euteleostomi</taxon>
        <taxon>Amphibia</taxon>
        <taxon>Batrachia</taxon>
        <taxon>Anura</taxon>
        <taxon>Neobatrachia</taxon>
        <taxon>Ranoidea</taxon>
        <taxon>Pyxicephalidae</taxon>
        <taxon>Pyxicephalinae</taxon>
        <taxon>Pyxicephalus</taxon>
    </lineage>
</organism>
<gene>
    <name evidence="2" type="ORF">GDO54_016386</name>
</gene>
<comment type="caution">
    <text evidence="2">The sequence shown here is derived from an EMBL/GenBank/DDBJ whole genome shotgun (WGS) entry which is preliminary data.</text>
</comment>